<dbReference type="InterPro" id="IPR003142">
    <property type="entry name" value="BPL_C"/>
</dbReference>
<dbReference type="AlphaFoldDB" id="A0A6P2C7K0"/>
<reference evidence="5 6" key="1">
    <citation type="submission" date="2018-11" db="EMBL/GenBank/DDBJ databases">
        <title>Trebonia kvetii gen.nov., sp.nov., a novel acidophilic actinobacterium, and proposal of the new actinobacterial family Treboniaceae fam. nov.</title>
        <authorList>
            <person name="Rapoport D."/>
            <person name="Sagova-Mareckova M."/>
            <person name="Sedlacek I."/>
            <person name="Provaznik J."/>
            <person name="Kralova S."/>
            <person name="Pavlinic D."/>
            <person name="Benes V."/>
            <person name="Kopecky J."/>
        </authorList>
    </citation>
    <scope>NUCLEOTIDE SEQUENCE [LARGE SCALE GENOMIC DNA]</scope>
    <source>
        <strain evidence="5 6">15Tr583</strain>
    </source>
</reference>
<dbReference type="GO" id="GO:0005737">
    <property type="term" value="C:cytoplasm"/>
    <property type="evidence" value="ECO:0007669"/>
    <property type="project" value="TreeGrafter"/>
</dbReference>
<keyword evidence="2" id="KW-0092">Biotin</keyword>
<keyword evidence="1 5" id="KW-0436">Ligase</keyword>
<dbReference type="RefSeq" id="WP_145851955.1">
    <property type="nucleotide sequence ID" value="NZ_RPFW01000001.1"/>
</dbReference>
<protein>
    <recommendedName>
        <fullName evidence="3">biotin--[biotin carboxyl-carrier protein] ligase</fullName>
        <ecNumber evidence="3">6.3.4.15</ecNumber>
    </recommendedName>
</protein>
<dbReference type="Gene3D" id="3.30.930.10">
    <property type="entry name" value="Bira Bifunctional Protein, Domain 2"/>
    <property type="match status" value="1"/>
</dbReference>
<dbReference type="GO" id="GO:0004077">
    <property type="term" value="F:biotin--[biotin carboxyl-carrier protein] ligase activity"/>
    <property type="evidence" value="ECO:0007669"/>
    <property type="project" value="UniProtKB-EC"/>
</dbReference>
<gene>
    <name evidence="5" type="ORF">EAS64_07855</name>
</gene>
<evidence type="ECO:0000256" key="1">
    <source>
        <dbReference type="ARBA" id="ARBA00022598"/>
    </source>
</evidence>
<dbReference type="Pfam" id="PF03099">
    <property type="entry name" value="BPL_LplA_LipB"/>
    <property type="match status" value="1"/>
</dbReference>
<keyword evidence="6" id="KW-1185">Reference proteome</keyword>
<comment type="caution">
    <text evidence="5">The sequence shown here is derived from an EMBL/GenBank/DDBJ whole genome shotgun (WGS) entry which is preliminary data.</text>
</comment>
<dbReference type="Pfam" id="PF02237">
    <property type="entry name" value="BPL_C"/>
    <property type="match status" value="1"/>
</dbReference>
<dbReference type="OrthoDB" id="9807064at2"/>
<dbReference type="InterPro" id="IPR045864">
    <property type="entry name" value="aa-tRNA-synth_II/BPL/LPL"/>
</dbReference>
<dbReference type="PANTHER" id="PTHR12835:SF5">
    <property type="entry name" value="BIOTIN--PROTEIN LIGASE"/>
    <property type="match status" value="1"/>
</dbReference>
<dbReference type="EMBL" id="RPFW01000001">
    <property type="protein sequence ID" value="TVZ07200.1"/>
    <property type="molecule type" value="Genomic_DNA"/>
</dbReference>
<dbReference type="Gene3D" id="2.30.30.100">
    <property type="match status" value="1"/>
</dbReference>
<dbReference type="CDD" id="cd16442">
    <property type="entry name" value="BPL"/>
    <property type="match status" value="1"/>
</dbReference>
<dbReference type="SUPFAM" id="SSF55681">
    <property type="entry name" value="Class II aaRS and biotin synthetases"/>
    <property type="match status" value="1"/>
</dbReference>
<accession>A0A6P2C7K0</accession>
<sequence length="254" mass="26225">MWTRLDVVASTGSTNADLLARATAEPAGPEGQVLVAEEQTAGRGRLGRSWSSVPGEALTFSMLLRPVTVPADRRGWLPLLTGVAVVSAVRSVSAVDAVLKWPNDVLAGERKLAGILAEQAPDESAVVIGIGLNVATPAESLPVSPSGLRATSLIAEGATVAREDLLAAVLGEFEHRYAAFRAEPDPAGTGLLAEYRALCATLGQPVRAELPLGRVLTGTATDVDAAGRLLIEERPGDPPVPVSAGDVVHVRPAS</sequence>
<dbReference type="InterPro" id="IPR004408">
    <property type="entry name" value="Biotin_CoA_COase_ligase"/>
</dbReference>
<dbReference type="PANTHER" id="PTHR12835">
    <property type="entry name" value="BIOTIN PROTEIN LIGASE"/>
    <property type="match status" value="1"/>
</dbReference>
<evidence type="ECO:0000256" key="3">
    <source>
        <dbReference type="ARBA" id="ARBA00024227"/>
    </source>
</evidence>
<dbReference type="PROSITE" id="PS51733">
    <property type="entry name" value="BPL_LPL_CATALYTIC"/>
    <property type="match status" value="1"/>
</dbReference>
<proteinExistence type="predicted"/>
<dbReference type="InterPro" id="IPR004143">
    <property type="entry name" value="BPL_LPL_catalytic"/>
</dbReference>
<evidence type="ECO:0000313" key="6">
    <source>
        <dbReference type="Proteomes" id="UP000460272"/>
    </source>
</evidence>
<evidence type="ECO:0000313" key="5">
    <source>
        <dbReference type="EMBL" id="TVZ07200.1"/>
    </source>
</evidence>
<organism evidence="5 6">
    <name type="scientific">Trebonia kvetii</name>
    <dbReference type="NCBI Taxonomy" id="2480626"/>
    <lineage>
        <taxon>Bacteria</taxon>
        <taxon>Bacillati</taxon>
        <taxon>Actinomycetota</taxon>
        <taxon>Actinomycetes</taxon>
        <taxon>Streptosporangiales</taxon>
        <taxon>Treboniaceae</taxon>
        <taxon>Trebonia</taxon>
    </lineage>
</organism>
<dbReference type="Proteomes" id="UP000460272">
    <property type="component" value="Unassembled WGS sequence"/>
</dbReference>
<name>A0A6P2C7K0_9ACTN</name>
<feature type="domain" description="BPL/LPL catalytic" evidence="4">
    <location>
        <begin position="1"/>
        <end position="181"/>
    </location>
</feature>
<evidence type="ECO:0000256" key="2">
    <source>
        <dbReference type="ARBA" id="ARBA00023267"/>
    </source>
</evidence>
<dbReference type="EC" id="6.3.4.15" evidence="3"/>
<evidence type="ECO:0000259" key="4">
    <source>
        <dbReference type="PROSITE" id="PS51733"/>
    </source>
</evidence>
<dbReference type="NCBIfam" id="TIGR00121">
    <property type="entry name" value="birA_ligase"/>
    <property type="match status" value="1"/>
</dbReference>